<evidence type="ECO:0000256" key="2">
    <source>
        <dbReference type="ARBA" id="ARBA00022448"/>
    </source>
</evidence>
<dbReference type="NCBIfam" id="TIGR03592">
    <property type="entry name" value="yidC_oxa1_cterm"/>
    <property type="match status" value="1"/>
</dbReference>
<dbReference type="AlphaFoldDB" id="A0A544V182"/>
<keyword evidence="4 9" id="KW-0812">Transmembrane</keyword>
<feature type="transmembrane region" description="Helical" evidence="10">
    <location>
        <begin position="20"/>
        <end position="38"/>
    </location>
</feature>
<evidence type="ECO:0000313" key="12">
    <source>
        <dbReference type="EMBL" id="TQR39855.1"/>
    </source>
</evidence>
<proteinExistence type="inferred from homology"/>
<dbReference type="PANTHER" id="PTHR12428:SF65">
    <property type="entry name" value="CYTOCHROME C OXIDASE ASSEMBLY PROTEIN COX18, MITOCHONDRIAL"/>
    <property type="match status" value="1"/>
</dbReference>
<keyword evidence="7 10" id="KW-0472">Membrane</keyword>
<evidence type="ECO:0000259" key="11">
    <source>
        <dbReference type="Pfam" id="PF02096"/>
    </source>
</evidence>
<feature type="domain" description="Membrane insertase YidC/Oxa/ALB C-terminal" evidence="11">
    <location>
        <begin position="23"/>
        <end position="209"/>
    </location>
</feature>
<dbReference type="PRINTS" id="PR00701">
    <property type="entry name" value="60KDINNERMP"/>
</dbReference>
<accession>A0A544V182</accession>
<keyword evidence="5" id="KW-0653">Protein transport</keyword>
<dbReference type="GO" id="GO:0015031">
    <property type="term" value="P:protein transport"/>
    <property type="evidence" value="ECO:0007669"/>
    <property type="project" value="UniProtKB-KW"/>
</dbReference>
<dbReference type="GO" id="GO:0051205">
    <property type="term" value="P:protein insertion into membrane"/>
    <property type="evidence" value="ECO:0007669"/>
    <property type="project" value="TreeGrafter"/>
</dbReference>
<dbReference type="OrthoDB" id="9780552at2"/>
<feature type="transmembrane region" description="Helical" evidence="10">
    <location>
        <begin position="99"/>
        <end position="118"/>
    </location>
</feature>
<dbReference type="GO" id="GO:0005886">
    <property type="term" value="C:plasma membrane"/>
    <property type="evidence" value="ECO:0007669"/>
    <property type="project" value="UniProtKB-SubCell"/>
</dbReference>
<dbReference type="RefSeq" id="WP_142507254.1">
    <property type="nucleotide sequence ID" value="NZ_SADV01000001.1"/>
</dbReference>
<dbReference type="GO" id="GO:0032977">
    <property type="term" value="F:membrane insertase activity"/>
    <property type="evidence" value="ECO:0007669"/>
    <property type="project" value="InterPro"/>
</dbReference>
<evidence type="ECO:0000256" key="1">
    <source>
        <dbReference type="ARBA" id="ARBA00004651"/>
    </source>
</evidence>
<reference evidence="12 13" key="1">
    <citation type="submission" date="2018-03" db="EMBL/GenBank/DDBJ databases">
        <title>Aerobic endospore-forming bacteria genome sequencing and assembly.</title>
        <authorList>
            <person name="Cavalcante D.A."/>
            <person name="Driks A."/>
            <person name="Putonti C."/>
            <person name="De-Souza M.T."/>
        </authorList>
    </citation>
    <scope>NUCLEOTIDE SEQUENCE [LARGE SCALE GENOMIC DNA]</scope>
    <source>
        <strain evidence="12 13">SDF0037</strain>
    </source>
</reference>
<feature type="transmembrane region" description="Helical" evidence="10">
    <location>
        <begin position="130"/>
        <end position="155"/>
    </location>
</feature>
<name>A0A544V182_LYSSH</name>
<dbReference type="Proteomes" id="UP000317944">
    <property type="component" value="Unassembled WGS sequence"/>
</dbReference>
<dbReference type="EMBL" id="SADV01000001">
    <property type="protein sequence ID" value="TQR39855.1"/>
    <property type="molecule type" value="Genomic_DNA"/>
</dbReference>
<evidence type="ECO:0000256" key="5">
    <source>
        <dbReference type="ARBA" id="ARBA00022927"/>
    </source>
</evidence>
<evidence type="ECO:0000256" key="9">
    <source>
        <dbReference type="RuleBase" id="RU003945"/>
    </source>
</evidence>
<keyword evidence="6 10" id="KW-1133">Transmembrane helix</keyword>
<evidence type="ECO:0000256" key="3">
    <source>
        <dbReference type="ARBA" id="ARBA00022475"/>
    </source>
</evidence>
<keyword evidence="2" id="KW-0813">Transport</keyword>
<dbReference type="CDD" id="cd20070">
    <property type="entry name" value="5TM_YidC_Alb3"/>
    <property type="match status" value="1"/>
</dbReference>
<dbReference type="InterPro" id="IPR028055">
    <property type="entry name" value="YidC/Oxa/ALB_C"/>
</dbReference>
<sequence>MFEFITQPLTNLLDTFFNFTGSYVVALVILTVLIRLILMYPNYKSFKSQLAVTEKSLGNKEKLRELQSNLSKAKTDEERKEYQLQISQIMMENFSGMKTGCLTALIQFPILSGLYYTITQSNAIQHENFFWFNLGSADIFMTIIAGLTMMIQIYMSVKLADNSHPQMKIMIFMIPLMIVISSIFMPSAIPFYWTISSLWVILQSFVFNKLKPKLTL</sequence>
<comment type="caution">
    <text evidence="12">The sequence shown here is derived from an EMBL/GenBank/DDBJ whole genome shotgun (WGS) entry which is preliminary data.</text>
</comment>
<evidence type="ECO:0000256" key="10">
    <source>
        <dbReference type="SAM" id="Phobius"/>
    </source>
</evidence>
<protein>
    <submittedName>
        <fullName evidence="12">Membrane protein insertase YidC</fullName>
    </submittedName>
</protein>
<comment type="subcellular location">
    <subcellularLocation>
        <location evidence="1">Cell membrane</location>
        <topology evidence="1">Multi-pass membrane protein</topology>
    </subcellularLocation>
    <subcellularLocation>
        <location evidence="9">Membrane</location>
        <topology evidence="9">Multi-pass membrane protein</topology>
    </subcellularLocation>
</comment>
<keyword evidence="3" id="KW-1003">Cell membrane</keyword>
<organism evidence="12 13">
    <name type="scientific">Lysinibacillus sphaericus</name>
    <name type="common">Bacillus sphaericus</name>
    <dbReference type="NCBI Taxonomy" id="1421"/>
    <lineage>
        <taxon>Bacteria</taxon>
        <taxon>Bacillati</taxon>
        <taxon>Bacillota</taxon>
        <taxon>Bacilli</taxon>
        <taxon>Bacillales</taxon>
        <taxon>Bacillaceae</taxon>
        <taxon>Lysinibacillus</taxon>
    </lineage>
</organism>
<feature type="transmembrane region" description="Helical" evidence="10">
    <location>
        <begin position="167"/>
        <end position="185"/>
    </location>
</feature>
<evidence type="ECO:0000256" key="6">
    <source>
        <dbReference type="ARBA" id="ARBA00022989"/>
    </source>
</evidence>
<dbReference type="PANTHER" id="PTHR12428">
    <property type="entry name" value="OXA1"/>
    <property type="match status" value="1"/>
</dbReference>
<evidence type="ECO:0000313" key="13">
    <source>
        <dbReference type="Proteomes" id="UP000317944"/>
    </source>
</evidence>
<dbReference type="InterPro" id="IPR047196">
    <property type="entry name" value="YidC_ALB_C"/>
</dbReference>
<dbReference type="InterPro" id="IPR001708">
    <property type="entry name" value="YidC/ALB3/OXA1/COX18"/>
</dbReference>
<evidence type="ECO:0000256" key="7">
    <source>
        <dbReference type="ARBA" id="ARBA00023136"/>
    </source>
</evidence>
<evidence type="ECO:0000256" key="4">
    <source>
        <dbReference type="ARBA" id="ARBA00022692"/>
    </source>
</evidence>
<dbReference type="Pfam" id="PF02096">
    <property type="entry name" value="60KD_IMP"/>
    <property type="match status" value="1"/>
</dbReference>
<comment type="similarity">
    <text evidence="9">Belongs to the OXA1/ALB3/YidC family.</text>
</comment>
<keyword evidence="8" id="KW-0143">Chaperone</keyword>
<evidence type="ECO:0000256" key="8">
    <source>
        <dbReference type="ARBA" id="ARBA00023186"/>
    </source>
</evidence>
<gene>
    <name evidence="12" type="primary">yidC</name>
    <name evidence="12" type="ORF">C7Y47_02190</name>
</gene>